<dbReference type="PROSITE" id="PS51450">
    <property type="entry name" value="LRR"/>
    <property type="match status" value="1"/>
</dbReference>
<protein>
    <recommendedName>
        <fullName evidence="7">NB-ARC domain-containing protein</fullName>
    </recommendedName>
</protein>
<dbReference type="InterPro" id="IPR032675">
    <property type="entry name" value="LRR_dom_sf"/>
</dbReference>
<dbReference type="Pfam" id="PF23598">
    <property type="entry name" value="LRR_14"/>
    <property type="match status" value="1"/>
</dbReference>
<evidence type="ECO:0000259" key="3">
    <source>
        <dbReference type="Pfam" id="PF23559"/>
    </source>
</evidence>
<dbReference type="EnsemblPlants" id="AUR62009406-RA">
    <property type="protein sequence ID" value="AUR62009406-RA:cds"/>
    <property type="gene ID" value="AUR62009406"/>
</dbReference>
<organism evidence="5 6">
    <name type="scientific">Chenopodium quinoa</name>
    <name type="common">Quinoa</name>
    <dbReference type="NCBI Taxonomy" id="63459"/>
    <lineage>
        <taxon>Eukaryota</taxon>
        <taxon>Viridiplantae</taxon>
        <taxon>Streptophyta</taxon>
        <taxon>Embryophyta</taxon>
        <taxon>Tracheophyta</taxon>
        <taxon>Spermatophyta</taxon>
        <taxon>Magnoliopsida</taxon>
        <taxon>eudicotyledons</taxon>
        <taxon>Gunneridae</taxon>
        <taxon>Pentapetalae</taxon>
        <taxon>Caryophyllales</taxon>
        <taxon>Chenopodiaceae</taxon>
        <taxon>Chenopodioideae</taxon>
        <taxon>Atripliceae</taxon>
        <taxon>Chenopodium</taxon>
    </lineage>
</organism>
<dbReference type="InterPro" id="IPR055414">
    <property type="entry name" value="LRR_R13L4/SHOC2-like"/>
</dbReference>
<feature type="domain" description="Disease resistance protein winged helix" evidence="3">
    <location>
        <begin position="103"/>
        <end position="180"/>
    </location>
</feature>
<dbReference type="Gramene" id="AUR62009406-RA">
    <property type="protein sequence ID" value="AUR62009406-RA:cds"/>
    <property type="gene ID" value="AUR62009406"/>
</dbReference>
<evidence type="ECO:0000313" key="5">
    <source>
        <dbReference type="EnsemblPlants" id="AUR62009406-RA:cds"/>
    </source>
</evidence>
<dbReference type="PANTHER" id="PTHR36766">
    <property type="entry name" value="PLANT BROAD-SPECTRUM MILDEW RESISTANCE PROTEIN RPW8"/>
    <property type="match status" value="1"/>
</dbReference>
<keyword evidence="1" id="KW-0677">Repeat</keyword>
<accession>A0A803LC17</accession>
<dbReference type="InterPro" id="IPR001611">
    <property type="entry name" value="Leu-rich_rpt"/>
</dbReference>
<dbReference type="InterPro" id="IPR036388">
    <property type="entry name" value="WH-like_DNA-bd_sf"/>
</dbReference>
<evidence type="ECO:0000313" key="6">
    <source>
        <dbReference type="Proteomes" id="UP000596660"/>
    </source>
</evidence>
<sequence>MSGMMMDESWELFSRNAFGEKEPPEHLIQPLKKFLHLCKGFPLAIVVVARFLQSKNEDEWKNILATLEKNVGDDIHSLLKIVLKQSYNHFPSPLKACFAYLSLFPRDFEFSTLDVVSLWQAQGFLDTAAPEMSGEDQQLEDLGEKYYSFLAQRAFLTPLVSDEDTKLATFKIHDLLHDFASKAAEGWEKTHVSLIHGNDPTLVQDNLMDNHKLKTFLCFVALEEADTMTEIRLVMKLSKFKSLRVLDLHGFGIQILPDSNGNLIHLRYLDLSHNQPLVKLPNSITNLYNLQTLKLNCCYDLKKLPINTRKLACLRRLEIDGCEKLTHMPPGFENLTSLRILSRYVVGRPRFQSTSGFHSLGSLNRLQGRLMIELSENWTADVNEVTKSNLSSKTRLTELAIKWGPARHTSETDSFKHQTTLDGLQPPPNLKMLHIEGYRGPDFPRWAKANTFTTALPELVTVSIDGSGQCKTLPPFSRLPHLRRLTLRFMDNVQFFENSYNQSSTSESQFFPTLEELTLHGFYCLERWCEDETLVSSLSFDYLEKLKLWSCPKLEFMPLFPDVEVLDLQNINKKLFDVCNATSLPSSSSSQAMNSVPRGHPQNLPRLKTLHVKGCPNLKTLALEKNSGKLKKLVVERLDMVSSLTEVLKQLTSLEELEISSCKDLDLSGGCQRSCGECEECSMPWKSLSTLRRLTLRELTKLHTLPVSLGFIGTLKFICISACNNLSVLPEWIRKFSSLQHLRLEGCLALSELPEKLKDIRSLVKVDIIECPKLMERCRKGGEDWHKIKHARVLCHKSWRYALMTEAELPQKPKNQGENIAVHSEDPTIHVDVTVRRQPKRNM</sequence>
<keyword evidence="2" id="KW-0611">Plant defense</keyword>
<proteinExistence type="predicted"/>
<name>A0A803LC17_CHEQI</name>
<evidence type="ECO:0000259" key="4">
    <source>
        <dbReference type="Pfam" id="PF23598"/>
    </source>
</evidence>
<evidence type="ECO:0008006" key="7">
    <source>
        <dbReference type="Google" id="ProtNLM"/>
    </source>
</evidence>
<dbReference type="PANTHER" id="PTHR36766:SF40">
    <property type="entry name" value="DISEASE RESISTANCE PROTEIN RGA3"/>
    <property type="match status" value="1"/>
</dbReference>
<dbReference type="Gene3D" id="3.80.10.10">
    <property type="entry name" value="Ribonuclease Inhibitor"/>
    <property type="match status" value="2"/>
</dbReference>
<dbReference type="InterPro" id="IPR027417">
    <property type="entry name" value="P-loop_NTPase"/>
</dbReference>
<evidence type="ECO:0000256" key="2">
    <source>
        <dbReference type="ARBA" id="ARBA00022821"/>
    </source>
</evidence>
<dbReference type="Pfam" id="PF23559">
    <property type="entry name" value="WHD_DRP"/>
    <property type="match status" value="1"/>
</dbReference>
<dbReference type="SUPFAM" id="SSF52058">
    <property type="entry name" value="L domain-like"/>
    <property type="match status" value="1"/>
</dbReference>
<dbReference type="SUPFAM" id="SSF52047">
    <property type="entry name" value="RNI-like"/>
    <property type="match status" value="1"/>
</dbReference>
<reference evidence="5" key="2">
    <citation type="submission" date="2021-03" db="UniProtKB">
        <authorList>
            <consortium name="EnsemblPlants"/>
        </authorList>
    </citation>
    <scope>IDENTIFICATION</scope>
</reference>
<dbReference type="Proteomes" id="UP000596660">
    <property type="component" value="Unplaced"/>
</dbReference>
<dbReference type="SUPFAM" id="SSF52540">
    <property type="entry name" value="P-loop containing nucleoside triphosphate hydrolases"/>
    <property type="match status" value="1"/>
</dbReference>
<reference evidence="5" key="1">
    <citation type="journal article" date="2017" name="Nature">
        <title>The genome of Chenopodium quinoa.</title>
        <authorList>
            <person name="Jarvis D.E."/>
            <person name="Ho Y.S."/>
            <person name="Lightfoot D.J."/>
            <person name="Schmoeckel S.M."/>
            <person name="Li B."/>
            <person name="Borm T.J.A."/>
            <person name="Ohyanagi H."/>
            <person name="Mineta K."/>
            <person name="Michell C.T."/>
            <person name="Saber N."/>
            <person name="Kharbatia N.M."/>
            <person name="Rupper R.R."/>
            <person name="Sharp A.R."/>
            <person name="Dally N."/>
            <person name="Boughton B.A."/>
            <person name="Woo Y.H."/>
            <person name="Gao G."/>
            <person name="Schijlen E.G.W.M."/>
            <person name="Guo X."/>
            <person name="Momin A.A."/>
            <person name="Negrao S."/>
            <person name="Al-Babili S."/>
            <person name="Gehring C."/>
            <person name="Roessner U."/>
            <person name="Jung C."/>
            <person name="Murphy K."/>
            <person name="Arold S.T."/>
            <person name="Gojobori T."/>
            <person name="van der Linden C.G."/>
            <person name="van Loo E.N."/>
            <person name="Jellen E.N."/>
            <person name="Maughan P.J."/>
            <person name="Tester M."/>
        </authorList>
    </citation>
    <scope>NUCLEOTIDE SEQUENCE [LARGE SCALE GENOMIC DNA]</scope>
    <source>
        <strain evidence="5">cv. PI 614886</strain>
    </source>
</reference>
<feature type="domain" description="Disease resistance R13L4/SHOC-2-like LRR" evidence="4">
    <location>
        <begin position="229"/>
        <end position="520"/>
    </location>
</feature>
<evidence type="ECO:0000256" key="1">
    <source>
        <dbReference type="ARBA" id="ARBA00022737"/>
    </source>
</evidence>
<dbReference type="AlphaFoldDB" id="A0A803LC17"/>
<keyword evidence="6" id="KW-1185">Reference proteome</keyword>
<dbReference type="Gene3D" id="1.10.8.430">
    <property type="entry name" value="Helical domain of apoptotic protease-activating factors"/>
    <property type="match status" value="1"/>
</dbReference>
<dbReference type="InterPro" id="IPR058922">
    <property type="entry name" value="WHD_DRP"/>
</dbReference>
<dbReference type="InterPro" id="IPR042197">
    <property type="entry name" value="Apaf_helical"/>
</dbReference>
<dbReference type="GO" id="GO:0043531">
    <property type="term" value="F:ADP binding"/>
    <property type="evidence" value="ECO:0007669"/>
    <property type="project" value="InterPro"/>
</dbReference>
<dbReference type="OMA" id="HECLRIE"/>
<dbReference type="GO" id="GO:0006952">
    <property type="term" value="P:defense response"/>
    <property type="evidence" value="ECO:0007669"/>
    <property type="project" value="UniProtKB-KW"/>
</dbReference>
<dbReference type="Gene3D" id="1.10.10.10">
    <property type="entry name" value="Winged helix-like DNA-binding domain superfamily/Winged helix DNA-binding domain"/>
    <property type="match status" value="1"/>
</dbReference>